<keyword evidence="2" id="KW-0472">Membrane</keyword>
<dbReference type="PANTHER" id="PTHR24177">
    <property type="entry name" value="CASKIN"/>
    <property type="match status" value="1"/>
</dbReference>
<accession>A0AA88VYE1</accession>
<dbReference type="AlphaFoldDB" id="A0AA88VYE1"/>
<organism evidence="3 4">
    <name type="scientific">Escallonia herrerae</name>
    <dbReference type="NCBI Taxonomy" id="1293975"/>
    <lineage>
        <taxon>Eukaryota</taxon>
        <taxon>Viridiplantae</taxon>
        <taxon>Streptophyta</taxon>
        <taxon>Embryophyta</taxon>
        <taxon>Tracheophyta</taxon>
        <taxon>Spermatophyta</taxon>
        <taxon>Magnoliopsida</taxon>
        <taxon>eudicotyledons</taxon>
        <taxon>Gunneridae</taxon>
        <taxon>Pentapetalae</taxon>
        <taxon>asterids</taxon>
        <taxon>campanulids</taxon>
        <taxon>Escalloniales</taxon>
        <taxon>Escalloniaceae</taxon>
        <taxon>Escallonia</taxon>
    </lineage>
</organism>
<dbReference type="EMBL" id="JAVXUP010000982">
    <property type="protein sequence ID" value="KAK3017726.1"/>
    <property type="molecule type" value="Genomic_DNA"/>
</dbReference>
<dbReference type="SMART" id="SM00248">
    <property type="entry name" value="ANK"/>
    <property type="match status" value="5"/>
</dbReference>
<evidence type="ECO:0000313" key="3">
    <source>
        <dbReference type="EMBL" id="KAK3017726.1"/>
    </source>
</evidence>
<keyword evidence="2" id="KW-1133">Transmembrane helix</keyword>
<gene>
    <name evidence="3" type="ORF">RJ639_003082</name>
</gene>
<feature type="transmembrane region" description="Helical" evidence="2">
    <location>
        <begin position="503"/>
        <end position="526"/>
    </location>
</feature>
<feature type="transmembrane region" description="Helical" evidence="2">
    <location>
        <begin position="575"/>
        <end position="596"/>
    </location>
</feature>
<comment type="caution">
    <text evidence="3">The sequence shown here is derived from an EMBL/GenBank/DDBJ whole genome shotgun (WGS) entry which is preliminary data.</text>
</comment>
<proteinExistence type="predicted"/>
<feature type="compositionally biased region" description="Basic and acidic residues" evidence="1">
    <location>
        <begin position="309"/>
        <end position="321"/>
    </location>
</feature>
<keyword evidence="4" id="KW-1185">Reference proteome</keyword>
<dbReference type="GO" id="GO:0016020">
    <property type="term" value="C:membrane"/>
    <property type="evidence" value="ECO:0007669"/>
    <property type="project" value="TreeGrafter"/>
</dbReference>
<dbReference type="InterPro" id="IPR036770">
    <property type="entry name" value="Ankyrin_rpt-contain_sf"/>
</dbReference>
<reference evidence="3" key="1">
    <citation type="submission" date="2022-12" db="EMBL/GenBank/DDBJ databases">
        <title>Draft genome assemblies for two species of Escallonia (Escalloniales).</title>
        <authorList>
            <person name="Chanderbali A."/>
            <person name="Dervinis C."/>
            <person name="Anghel I."/>
            <person name="Soltis D."/>
            <person name="Soltis P."/>
            <person name="Zapata F."/>
        </authorList>
    </citation>
    <scope>NUCLEOTIDE SEQUENCE</scope>
    <source>
        <strain evidence="3">UCBG64.0493</strain>
        <tissue evidence="3">Leaf</tissue>
    </source>
</reference>
<evidence type="ECO:0000256" key="2">
    <source>
        <dbReference type="SAM" id="Phobius"/>
    </source>
</evidence>
<protein>
    <recommendedName>
        <fullName evidence="5">PGG domain-containing protein</fullName>
    </recommendedName>
</protein>
<evidence type="ECO:0000256" key="1">
    <source>
        <dbReference type="SAM" id="MobiDB-lite"/>
    </source>
</evidence>
<dbReference type="Gene3D" id="1.25.40.20">
    <property type="entry name" value="Ankyrin repeat-containing domain"/>
    <property type="match status" value="2"/>
</dbReference>
<feature type="transmembrane region" description="Helical" evidence="2">
    <location>
        <begin position="538"/>
        <end position="563"/>
    </location>
</feature>
<dbReference type="SUPFAM" id="SSF48403">
    <property type="entry name" value="Ankyrin repeat"/>
    <property type="match status" value="1"/>
</dbReference>
<evidence type="ECO:0008006" key="5">
    <source>
        <dbReference type="Google" id="ProtNLM"/>
    </source>
</evidence>
<name>A0AA88VYE1_9ASTE</name>
<dbReference type="Proteomes" id="UP001188597">
    <property type="component" value="Unassembled WGS sequence"/>
</dbReference>
<sequence>MAPTVDAEHELNGKLYDALLKEEEDKVIKLCQDILDGPLHVLTIHGDTVLHMATYTKQEDLVCNLLKLSEHHSDKLMHRNVIGNTVLHEAAISDRTAAAKIMLRMAPNLLSARNDNGETALFRAARYGKKTMFKFLDSEVNKKAKLSESDLMAFHQRDDMTTILHMTILCDHFDLALQIAKRYDYLVDKQDEDGMTGLQLLSCDASAFRNRIEGNYLKQLFYSCISTEDTTMETGEGISTEDTTMETGEDRNSWLKVTNFVNSRSWNFVVPGFRVPLWEAIRAEKQRYKSAVQLAKFLSGKDTSWEATESAKGESKPKTHAYESSSTVLKQQRHVGSRQKSPTGDEIGTEDTLPLGNPQKSQDTNEKVAETPLMSATKYGCTEIVEAILKKYPQAVEHVDVKGRNILHLAIKYRHIKIFNIVERMGFPMIRLIRKLDNNGNTILHYVGIKKEAHGSKDMRSPALVLQEDLLLFERVQKVTATNFVKHFNDNDETAEELFADNVLSLTFALTSVITFLSILTSSFQLKDFKQSLPQKLMLGLTFLIFSVSMMMFAFAATVILLIRNKERWTKIALYSVAFFPVTIFALSYMPLYMSLIKTFQYSLNKIWTVFPRSESGLPHKPFKVRKSHARSAVGSTYPSTLQSTQYPIALMVELAEFIKTKQFNKQRKSFGSDIRFVIINSTMDSLKSSLGSEPYHFPPGHTKLLNPKRLRAFIASRFYHFVEKLSLD</sequence>
<dbReference type="Pfam" id="PF12796">
    <property type="entry name" value="Ank_2"/>
    <property type="match status" value="2"/>
</dbReference>
<evidence type="ECO:0000313" key="4">
    <source>
        <dbReference type="Proteomes" id="UP001188597"/>
    </source>
</evidence>
<dbReference type="InterPro" id="IPR002110">
    <property type="entry name" value="Ankyrin_rpt"/>
</dbReference>
<keyword evidence="2" id="KW-0812">Transmembrane</keyword>
<feature type="region of interest" description="Disordered" evidence="1">
    <location>
        <begin position="305"/>
        <end position="368"/>
    </location>
</feature>
<dbReference type="PANTHER" id="PTHR24177:SF314">
    <property type="entry name" value="PROTEIN ACCELERATED CELL DEATH 6-LIKE ISOFORM X1"/>
    <property type="match status" value="1"/>
</dbReference>